<protein>
    <submittedName>
        <fullName evidence="1">Uncharacterized protein</fullName>
    </submittedName>
</protein>
<reference evidence="1 2" key="1">
    <citation type="submission" date="2020-08" db="EMBL/GenBank/DDBJ databases">
        <title>Clostridia isolated from Swiss meat.</title>
        <authorList>
            <person name="Wambui J."/>
            <person name="Stevens M.J.A."/>
            <person name="Stephan R."/>
        </authorList>
    </citation>
    <scope>NUCLEOTIDE SEQUENCE [LARGE SCALE GENOMIC DNA]</scope>
    <source>
        <strain evidence="1 2">CM001</strain>
    </source>
</reference>
<evidence type="ECO:0000313" key="1">
    <source>
        <dbReference type="EMBL" id="MBB6714875.1"/>
    </source>
</evidence>
<sequence length="62" mass="7155">MLKAELRQIRKTLESYTSESLIEGLDNGSDCGLGYSKDSEWNLILRVTFNNSTRLIKIDRFD</sequence>
<accession>A0A7X0SC08</accession>
<proteinExistence type="predicted"/>
<dbReference type="AlphaFoldDB" id="A0A7X0SC08"/>
<dbReference type="EMBL" id="JACKWY010000004">
    <property type="protein sequence ID" value="MBB6714875.1"/>
    <property type="molecule type" value="Genomic_DNA"/>
</dbReference>
<organism evidence="1 2">
    <name type="scientific">Clostridium gasigenes</name>
    <dbReference type="NCBI Taxonomy" id="94869"/>
    <lineage>
        <taxon>Bacteria</taxon>
        <taxon>Bacillati</taxon>
        <taxon>Bacillota</taxon>
        <taxon>Clostridia</taxon>
        <taxon>Eubacteriales</taxon>
        <taxon>Clostridiaceae</taxon>
        <taxon>Clostridium</taxon>
    </lineage>
</organism>
<dbReference type="RefSeq" id="WP_185164342.1">
    <property type="nucleotide sequence ID" value="NZ_JACKWY010000004.1"/>
</dbReference>
<dbReference type="Proteomes" id="UP000585258">
    <property type="component" value="Unassembled WGS sequence"/>
</dbReference>
<name>A0A7X0SC08_9CLOT</name>
<comment type="caution">
    <text evidence="1">The sequence shown here is derived from an EMBL/GenBank/DDBJ whole genome shotgun (WGS) entry which is preliminary data.</text>
</comment>
<evidence type="ECO:0000313" key="2">
    <source>
        <dbReference type="Proteomes" id="UP000585258"/>
    </source>
</evidence>
<gene>
    <name evidence="1" type="ORF">H7E68_09045</name>
</gene>